<dbReference type="AlphaFoldDB" id="A0A832IAG3"/>
<dbReference type="SUPFAM" id="SSF160214">
    <property type="entry name" value="FlaG-like"/>
    <property type="match status" value="1"/>
</dbReference>
<dbReference type="InterPro" id="IPR005186">
    <property type="entry name" value="FlaG"/>
</dbReference>
<keyword evidence="1" id="KW-0969">Cilium</keyword>
<accession>A0A832IAG3</accession>
<dbReference type="InterPro" id="IPR035924">
    <property type="entry name" value="FlaG-like_sf"/>
</dbReference>
<protein>
    <submittedName>
        <fullName evidence="1">Flagellar protein FlaG</fullName>
    </submittedName>
</protein>
<evidence type="ECO:0000313" key="1">
    <source>
        <dbReference type="EMBL" id="HGZ80309.1"/>
    </source>
</evidence>
<organism evidence="1">
    <name type="scientific">Pseudothermotoga hypogea</name>
    <dbReference type="NCBI Taxonomy" id="57487"/>
    <lineage>
        <taxon>Bacteria</taxon>
        <taxon>Thermotogati</taxon>
        <taxon>Thermotogota</taxon>
        <taxon>Thermotogae</taxon>
        <taxon>Thermotogales</taxon>
        <taxon>Thermotogaceae</taxon>
        <taxon>Pseudothermotoga</taxon>
    </lineage>
</organism>
<sequence length="108" mass="12503">MNVNKVQTESVKQLQLNVEKASEEPKKQQNNDVDLSKAMDSLKKTFERLSRFFKTEAQFTIERELNMIIIKIKDKDTGEIVRQIPPEVAVKIAKNLQELIGILFDEKV</sequence>
<reference evidence="1" key="1">
    <citation type="journal article" date="2020" name="mSystems">
        <title>Genome- and Community-Level Interaction Insights into Carbon Utilization and Element Cycling Functions of Hydrothermarchaeota in Hydrothermal Sediment.</title>
        <authorList>
            <person name="Zhou Z."/>
            <person name="Liu Y."/>
            <person name="Xu W."/>
            <person name="Pan J."/>
            <person name="Luo Z.H."/>
            <person name="Li M."/>
        </authorList>
    </citation>
    <scope>NUCLEOTIDE SEQUENCE [LARGE SCALE GENOMIC DNA]</scope>
    <source>
        <strain evidence="1">SpSt-86</strain>
    </source>
</reference>
<dbReference type="Pfam" id="PF03646">
    <property type="entry name" value="FlaG"/>
    <property type="match status" value="1"/>
</dbReference>
<keyword evidence="1" id="KW-0966">Cell projection</keyword>
<dbReference type="Gene3D" id="3.30.160.170">
    <property type="entry name" value="FlaG-like"/>
    <property type="match status" value="1"/>
</dbReference>
<name>A0A832IAG3_9THEM</name>
<proteinExistence type="predicted"/>
<dbReference type="EMBL" id="DTKQ01000057">
    <property type="protein sequence ID" value="HGZ80309.1"/>
    <property type="molecule type" value="Genomic_DNA"/>
</dbReference>
<dbReference type="PANTHER" id="PTHR37166:SF1">
    <property type="entry name" value="PROTEIN FLAG"/>
    <property type="match status" value="1"/>
</dbReference>
<comment type="caution">
    <text evidence="1">The sequence shown here is derived from an EMBL/GenBank/DDBJ whole genome shotgun (WGS) entry which is preliminary data.</text>
</comment>
<keyword evidence="1" id="KW-0282">Flagellum</keyword>
<gene>
    <name evidence="1" type="ORF">ENW55_10055</name>
</gene>
<dbReference type="PANTHER" id="PTHR37166">
    <property type="entry name" value="PROTEIN FLAG"/>
    <property type="match status" value="1"/>
</dbReference>